<dbReference type="RefSeq" id="WP_254572153.1">
    <property type="nucleotide sequence ID" value="NZ_CP098502.1"/>
</dbReference>
<sequence length="84" mass="9221">MELNDLPTVDVDRLAERRREERRAVEEAGGGESEGFEQAEAELIEHASHGDDHGTAAITHDARDETEDAGEEHGEADGERPADR</sequence>
<feature type="region of interest" description="Disordered" evidence="1">
    <location>
        <begin position="1"/>
        <end position="84"/>
    </location>
</feature>
<proteinExistence type="predicted"/>
<gene>
    <name evidence="2" type="ORF">NBH00_04470</name>
</gene>
<dbReference type="EMBL" id="CP098502">
    <property type="protein sequence ID" value="UTI65473.1"/>
    <property type="molecule type" value="Genomic_DNA"/>
</dbReference>
<name>A0ABY5DVZ8_9ACTN</name>
<evidence type="ECO:0000256" key="1">
    <source>
        <dbReference type="SAM" id="MobiDB-lite"/>
    </source>
</evidence>
<feature type="compositionally biased region" description="Basic and acidic residues" evidence="1">
    <location>
        <begin position="71"/>
        <end position="84"/>
    </location>
</feature>
<feature type="compositionally biased region" description="Basic and acidic residues" evidence="1">
    <location>
        <begin position="43"/>
        <end position="54"/>
    </location>
</feature>
<reference evidence="2 3" key="1">
    <citation type="submission" date="2022-06" db="EMBL/GenBank/DDBJ databases">
        <title>Paraconexibacter antarcticus.</title>
        <authorList>
            <person name="Kim C.S."/>
        </authorList>
    </citation>
    <scope>NUCLEOTIDE SEQUENCE [LARGE SCALE GENOMIC DNA]</scope>
    <source>
        <strain evidence="2 3">02-257</strain>
    </source>
</reference>
<feature type="compositionally biased region" description="Basic and acidic residues" evidence="1">
    <location>
        <begin position="10"/>
        <end position="26"/>
    </location>
</feature>
<evidence type="ECO:0000313" key="3">
    <source>
        <dbReference type="Proteomes" id="UP001056035"/>
    </source>
</evidence>
<organism evidence="2 3">
    <name type="scientific">Paraconexibacter antarcticus</name>
    <dbReference type="NCBI Taxonomy" id="2949664"/>
    <lineage>
        <taxon>Bacteria</taxon>
        <taxon>Bacillati</taxon>
        <taxon>Actinomycetota</taxon>
        <taxon>Thermoleophilia</taxon>
        <taxon>Solirubrobacterales</taxon>
        <taxon>Paraconexibacteraceae</taxon>
        <taxon>Paraconexibacter</taxon>
    </lineage>
</organism>
<evidence type="ECO:0000313" key="2">
    <source>
        <dbReference type="EMBL" id="UTI65473.1"/>
    </source>
</evidence>
<dbReference type="Proteomes" id="UP001056035">
    <property type="component" value="Chromosome"/>
</dbReference>
<accession>A0ABY5DVZ8</accession>
<keyword evidence="3" id="KW-1185">Reference proteome</keyword>
<protein>
    <submittedName>
        <fullName evidence="2">Uncharacterized protein</fullName>
    </submittedName>
</protein>